<evidence type="ECO:0000256" key="3">
    <source>
        <dbReference type="ARBA" id="ARBA00022454"/>
    </source>
</evidence>
<keyword evidence="10" id="KW-1185">Reference proteome</keyword>
<dbReference type="InterPro" id="IPR003511">
    <property type="entry name" value="HORMA_dom"/>
</dbReference>
<dbReference type="OrthoDB" id="1928087at2759"/>
<organism evidence="9 10">
    <name type="scientific">Jaapia argillacea MUCL 33604</name>
    <dbReference type="NCBI Taxonomy" id="933084"/>
    <lineage>
        <taxon>Eukaryota</taxon>
        <taxon>Fungi</taxon>
        <taxon>Dikarya</taxon>
        <taxon>Basidiomycota</taxon>
        <taxon>Agaricomycotina</taxon>
        <taxon>Agaricomycetes</taxon>
        <taxon>Agaricomycetidae</taxon>
        <taxon>Jaapiales</taxon>
        <taxon>Jaapiaceae</taxon>
        <taxon>Jaapia</taxon>
    </lineage>
</organism>
<evidence type="ECO:0000256" key="7">
    <source>
        <dbReference type="SAM" id="Phobius"/>
    </source>
</evidence>
<evidence type="ECO:0000259" key="8">
    <source>
        <dbReference type="PROSITE" id="PS50815"/>
    </source>
</evidence>
<dbReference type="Pfam" id="PF02301">
    <property type="entry name" value="HORMA"/>
    <property type="match status" value="1"/>
</dbReference>
<feature type="region of interest" description="Disordered" evidence="6">
    <location>
        <begin position="510"/>
        <end position="537"/>
    </location>
</feature>
<dbReference type="EMBL" id="KL197713">
    <property type="protein sequence ID" value="KDQ61147.1"/>
    <property type="molecule type" value="Genomic_DNA"/>
</dbReference>
<reference evidence="10" key="1">
    <citation type="journal article" date="2014" name="Proc. Natl. Acad. Sci. U.S.A.">
        <title>Extensive sampling of basidiomycete genomes demonstrates inadequacy of the white-rot/brown-rot paradigm for wood decay fungi.</title>
        <authorList>
            <person name="Riley R."/>
            <person name="Salamov A.A."/>
            <person name="Brown D.W."/>
            <person name="Nagy L.G."/>
            <person name="Floudas D."/>
            <person name="Held B.W."/>
            <person name="Levasseur A."/>
            <person name="Lombard V."/>
            <person name="Morin E."/>
            <person name="Otillar R."/>
            <person name="Lindquist E.A."/>
            <person name="Sun H."/>
            <person name="LaButti K.M."/>
            <person name="Schmutz J."/>
            <person name="Jabbour D."/>
            <person name="Luo H."/>
            <person name="Baker S.E."/>
            <person name="Pisabarro A.G."/>
            <person name="Walton J.D."/>
            <person name="Blanchette R.A."/>
            <person name="Henrissat B."/>
            <person name="Martin F."/>
            <person name="Cullen D."/>
            <person name="Hibbett D.S."/>
            <person name="Grigoriev I.V."/>
        </authorList>
    </citation>
    <scope>NUCLEOTIDE SEQUENCE [LARGE SCALE GENOMIC DNA]</scope>
    <source>
        <strain evidence="10">MUCL 33604</strain>
    </source>
</reference>
<accession>A0A067QCB8</accession>
<dbReference type="PROSITE" id="PS50815">
    <property type="entry name" value="HORMA"/>
    <property type="match status" value="1"/>
</dbReference>
<dbReference type="SUPFAM" id="SSF57903">
    <property type="entry name" value="FYVE/PHD zinc finger"/>
    <property type="match status" value="1"/>
</dbReference>
<keyword evidence="4" id="KW-0539">Nucleus</keyword>
<dbReference type="PROSITE" id="PS51257">
    <property type="entry name" value="PROKAR_LIPOPROTEIN"/>
    <property type="match status" value="1"/>
</dbReference>
<comment type="subcellular location">
    <subcellularLocation>
        <location evidence="2">Chromosome</location>
    </subcellularLocation>
    <subcellularLocation>
        <location evidence="1">Nucleus</location>
    </subcellularLocation>
</comment>
<feature type="transmembrane region" description="Helical" evidence="7">
    <location>
        <begin position="773"/>
        <end position="796"/>
    </location>
</feature>
<dbReference type="InterPro" id="IPR036570">
    <property type="entry name" value="HORMA_dom_sf"/>
</dbReference>
<dbReference type="InterPro" id="IPR011011">
    <property type="entry name" value="Znf_FYVE_PHD"/>
</dbReference>
<dbReference type="PANTHER" id="PTHR48225:SF7">
    <property type="entry name" value="MEIOSIS-SPECIFIC PROTEIN HOP1"/>
    <property type="match status" value="1"/>
</dbReference>
<dbReference type="GO" id="GO:0007130">
    <property type="term" value="P:synaptonemal complex assembly"/>
    <property type="evidence" value="ECO:0007669"/>
    <property type="project" value="TreeGrafter"/>
</dbReference>
<dbReference type="GO" id="GO:0005634">
    <property type="term" value="C:nucleus"/>
    <property type="evidence" value="ECO:0007669"/>
    <property type="project" value="UniProtKB-SubCell"/>
</dbReference>
<protein>
    <recommendedName>
        <fullName evidence="8">HORMA domain-containing protein</fullName>
    </recommendedName>
</protein>
<evidence type="ECO:0000256" key="1">
    <source>
        <dbReference type="ARBA" id="ARBA00004123"/>
    </source>
</evidence>
<feature type="region of interest" description="Disordered" evidence="6">
    <location>
        <begin position="53"/>
        <end position="73"/>
    </location>
</feature>
<proteinExistence type="predicted"/>
<dbReference type="Gene3D" id="3.30.40.10">
    <property type="entry name" value="Zinc/RING finger domain, C3HC4 (zinc finger)"/>
    <property type="match status" value="1"/>
</dbReference>
<dbReference type="STRING" id="933084.A0A067QCB8"/>
<keyword evidence="7" id="KW-0472">Membrane</keyword>
<dbReference type="HOGENOM" id="CLU_014668_0_0_1"/>
<evidence type="ECO:0000256" key="2">
    <source>
        <dbReference type="ARBA" id="ARBA00004286"/>
    </source>
</evidence>
<feature type="domain" description="HORMA" evidence="8">
    <location>
        <begin position="14"/>
        <end position="262"/>
    </location>
</feature>
<evidence type="ECO:0000256" key="4">
    <source>
        <dbReference type="ARBA" id="ARBA00023242"/>
    </source>
</evidence>
<evidence type="ECO:0000256" key="5">
    <source>
        <dbReference type="ARBA" id="ARBA00023254"/>
    </source>
</evidence>
<dbReference type="Gene3D" id="3.30.900.10">
    <property type="entry name" value="HORMA domain"/>
    <property type="match status" value="1"/>
</dbReference>
<dbReference type="GO" id="GO:0005694">
    <property type="term" value="C:chromosome"/>
    <property type="evidence" value="ECO:0007669"/>
    <property type="project" value="UniProtKB-SubCell"/>
</dbReference>
<name>A0A067QCB8_9AGAM</name>
<dbReference type="InterPro" id="IPR051294">
    <property type="entry name" value="HORMA_MeioticProgression"/>
</dbReference>
<evidence type="ECO:0000256" key="6">
    <source>
        <dbReference type="SAM" id="MobiDB-lite"/>
    </source>
</evidence>
<keyword evidence="5" id="KW-0469">Meiosis</keyword>
<dbReference type="InterPro" id="IPR013083">
    <property type="entry name" value="Znf_RING/FYVE/PHD"/>
</dbReference>
<dbReference type="Proteomes" id="UP000027265">
    <property type="component" value="Unassembled WGS sequence"/>
</dbReference>
<evidence type="ECO:0000313" key="9">
    <source>
        <dbReference type="EMBL" id="KDQ61147.1"/>
    </source>
</evidence>
<dbReference type="PANTHER" id="PTHR48225">
    <property type="entry name" value="HORMA DOMAIN-CONTAINING PROTEIN 1"/>
    <property type="match status" value="1"/>
</dbReference>
<dbReference type="GO" id="GO:0051598">
    <property type="term" value="P:meiotic recombination checkpoint signaling"/>
    <property type="evidence" value="ECO:0007669"/>
    <property type="project" value="TreeGrafter"/>
</dbReference>
<sequence>MQAQATRQTQITSAQSLLCVQTLLTSGLSCITFLRDLLPDENFSEVYLTSSNNGDSFSSQSSRSSQASGSFISESSERRKSNYKVMTIKRNYTDEADKLLDFLENGIFDALQKQYLRSFTLAIYLDAKDPNNIVEAYTFNFNYYTIPGTNTTIPIMSLGDELMKMSLHGRAKTTDPVADALKNVRNLVKITTHLDALPKRRYATFKLFYHDNTPDDYEPPHFRSGDVEKDKWYFATHEKTEVPERFSIGSLNTGWHGVDVSVRSVVSYLPSREDNEAMFAGTTGCQPVPGQPSLTPVEEAQSRAQQIEVQGKDAEERCIIWDVDGLTDMDADGEDDPDYVGGQARVDDSGIDIQPYGVRGNDGTIVPFVAVKARSFGGPEELSARVSQGEEEAIFVGMSESVPKHVDQLNTKMGDLTSPEIAQTQALEFTQELPLSPVPRTSCARPHSSASLPPSDVGCESFSLPSFSGRGTGAEEVDTQLLVDKLMDNREDTEMLDMETQVVPSVPIDESDSIESFESGKITPKAQGTSKSDLKGKGKVKETIGDKGLDCECGSTIDDASCFCDGGCQRWYHVWCMGYHSVNDKRLPTHFVCFDCRVRSDQNWDFIVVNDLYPSMISKFKDLALFRRAIKVAETHEPESLSEFMRLIGCESVLAGQLFRRLEAEGFIAVDAPDSDGLGLRGRGKARGKQVKPRKAMQKTKYVFVRSAKRSALYQDYFNPDDEVERKTLGLSQLKPKNKRKKRVEESKCVSSLMMCVVIVLTVHFPVPPILQWAFLSASTDLLVHVPLLLLFLYLWQDLKPKRKPKFCPISRNDVVVDR</sequence>
<keyword evidence="7" id="KW-0812">Transmembrane</keyword>
<evidence type="ECO:0000313" key="10">
    <source>
        <dbReference type="Proteomes" id="UP000027265"/>
    </source>
</evidence>
<feature type="region of interest" description="Disordered" evidence="6">
    <location>
        <begin position="438"/>
        <end position="457"/>
    </location>
</feature>
<gene>
    <name evidence="9" type="ORF">JAAARDRAFT_573631</name>
</gene>
<keyword evidence="3" id="KW-0158">Chromosome</keyword>
<dbReference type="AlphaFoldDB" id="A0A067QCB8"/>
<keyword evidence="7" id="KW-1133">Transmembrane helix</keyword>
<dbReference type="InParanoid" id="A0A067QCB8"/>
<dbReference type="SUPFAM" id="SSF56019">
    <property type="entry name" value="The spindle assembly checkpoint protein mad2"/>
    <property type="match status" value="1"/>
</dbReference>